<keyword evidence="1" id="KW-0812">Transmembrane</keyword>
<comment type="caution">
    <text evidence="2">The sequence shown here is derived from an EMBL/GenBank/DDBJ whole genome shotgun (WGS) entry which is preliminary data.</text>
</comment>
<protein>
    <submittedName>
        <fullName evidence="2">Uncharacterized protein</fullName>
    </submittedName>
</protein>
<keyword evidence="1" id="KW-0472">Membrane</keyword>
<dbReference type="RefSeq" id="WP_390272450.1">
    <property type="nucleotide sequence ID" value="NZ_JBHRSA010000043.1"/>
</dbReference>
<evidence type="ECO:0000313" key="3">
    <source>
        <dbReference type="Proteomes" id="UP001595279"/>
    </source>
</evidence>
<evidence type="ECO:0000256" key="1">
    <source>
        <dbReference type="SAM" id="Phobius"/>
    </source>
</evidence>
<dbReference type="EMBL" id="JBHRSA010000043">
    <property type="protein sequence ID" value="MFC3040820.1"/>
    <property type="molecule type" value="Genomic_DNA"/>
</dbReference>
<name>A0ABV7CWS1_9BACI</name>
<keyword evidence="1" id="KW-1133">Transmembrane helix</keyword>
<dbReference type="Proteomes" id="UP001595279">
    <property type="component" value="Unassembled WGS sequence"/>
</dbReference>
<evidence type="ECO:0000313" key="2">
    <source>
        <dbReference type="EMBL" id="MFC3040820.1"/>
    </source>
</evidence>
<accession>A0ABV7CWS1</accession>
<keyword evidence="3" id="KW-1185">Reference proteome</keyword>
<reference evidence="3" key="1">
    <citation type="journal article" date="2019" name="Int. J. Syst. Evol. Microbiol.">
        <title>The Global Catalogue of Microorganisms (GCM) 10K type strain sequencing project: providing services to taxonomists for standard genome sequencing and annotation.</title>
        <authorList>
            <consortium name="The Broad Institute Genomics Platform"/>
            <consortium name="The Broad Institute Genome Sequencing Center for Infectious Disease"/>
            <person name="Wu L."/>
            <person name="Ma J."/>
        </authorList>
    </citation>
    <scope>NUCLEOTIDE SEQUENCE [LARGE SCALE GENOMIC DNA]</scope>
    <source>
        <strain evidence="3">KCTC 13128</strain>
    </source>
</reference>
<feature type="transmembrane region" description="Helical" evidence="1">
    <location>
        <begin position="40"/>
        <end position="56"/>
    </location>
</feature>
<sequence>MRMRWTSLVFMCIGTLTGFTIVFAAKGLWTDGFDWRQWLSWIIGGILGFLILLLIVRKGN</sequence>
<gene>
    <name evidence="2" type="ORF">ACFOGI_11230</name>
</gene>
<proteinExistence type="predicted"/>
<organism evidence="2 3">
    <name type="scientific">Virgibacillus xinjiangensis</name>
    <dbReference type="NCBI Taxonomy" id="393090"/>
    <lineage>
        <taxon>Bacteria</taxon>
        <taxon>Bacillati</taxon>
        <taxon>Bacillota</taxon>
        <taxon>Bacilli</taxon>
        <taxon>Bacillales</taxon>
        <taxon>Bacillaceae</taxon>
        <taxon>Virgibacillus</taxon>
    </lineage>
</organism>